<evidence type="ECO:0000313" key="4">
    <source>
        <dbReference type="EMBL" id="EGK02209.1"/>
    </source>
</evidence>
<dbReference type="eggNOG" id="COG3533">
    <property type="taxonomic scope" value="Bacteria"/>
</dbReference>
<gene>
    <name evidence="4" type="ORF">HMPREF9455_01479</name>
</gene>
<dbReference type="Pfam" id="PF07944">
    <property type="entry name" value="Beta-AFase-like_GH127_cat"/>
    <property type="match status" value="1"/>
</dbReference>
<evidence type="ECO:0000259" key="2">
    <source>
        <dbReference type="Pfam" id="PF20736"/>
    </source>
</evidence>
<comment type="caution">
    <text evidence="4">The sequence shown here is derived from an EMBL/GenBank/DDBJ whole genome shotgun (WGS) entry which is preliminary data.</text>
</comment>
<dbReference type="AlphaFoldDB" id="F5IWL2"/>
<evidence type="ECO:0000259" key="1">
    <source>
        <dbReference type="Pfam" id="PF07944"/>
    </source>
</evidence>
<dbReference type="Proteomes" id="UP000004913">
    <property type="component" value="Unassembled WGS sequence"/>
</dbReference>
<feature type="domain" description="Non-reducing end beta-L-arabinofuranosidase-like GH127 middle" evidence="2">
    <location>
        <begin position="433"/>
        <end position="544"/>
    </location>
</feature>
<evidence type="ECO:0008006" key="6">
    <source>
        <dbReference type="Google" id="ProtNLM"/>
    </source>
</evidence>
<dbReference type="Pfam" id="PF20736">
    <property type="entry name" value="Glyco_hydro127M"/>
    <property type="match status" value="1"/>
</dbReference>
<dbReference type="InterPro" id="IPR012878">
    <property type="entry name" value="Beta-AFase-like_GH127_cat"/>
</dbReference>
<dbReference type="InterPro" id="IPR049174">
    <property type="entry name" value="Beta-AFase-like"/>
</dbReference>
<protein>
    <recommendedName>
        <fullName evidence="6">F5/8 type C domain-containing protein</fullName>
    </recommendedName>
</protein>
<dbReference type="PANTHER" id="PTHR43465:SF2">
    <property type="entry name" value="DUF1680 DOMAIN PROTEIN (AFU_ORTHOLOGUE AFUA_1G08910)"/>
    <property type="match status" value="1"/>
</dbReference>
<dbReference type="OrthoDB" id="9757939at2"/>
<dbReference type="Pfam" id="PF20737">
    <property type="entry name" value="Glyco_hydro127C"/>
    <property type="match status" value="1"/>
</dbReference>
<accession>F5IWL2</accession>
<dbReference type="Gene3D" id="1.50.10.20">
    <property type="match status" value="1"/>
</dbReference>
<dbReference type="HOGENOM" id="CLU_013148_1_0_10"/>
<keyword evidence="5" id="KW-1185">Reference proteome</keyword>
<dbReference type="GO" id="GO:0005975">
    <property type="term" value="P:carbohydrate metabolic process"/>
    <property type="evidence" value="ECO:0007669"/>
    <property type="project" value="InterPro"/>
</dbReference>
<organism evidence="4 5">
    <name type="scientific">Dysgonomonas gadei ATCC BAA-286</name>
    <dbReference type="NCBI Taxonomy" id="742766"/>
    <lineage>
        <taxon>Bacteria</taxon>
        <taxon>Pseudomonadati</taxon>
        <taxon>Bacteroidota</taxon>
        <taxon>Bacteroidia</taxon>
        <taxon>Bacteroidales</taxon>
        <taxon>Dysgonomonadaceae</taxon>
        <taxon>Dysgonomonas</taxon>
    </lineage>
</organism>
<dbReference type="PANTHER" id="PTHR43465">
    <property type="entry name" value="DUF1680 DOMAIN PROTEIN (AFU_ORTHOLOGUE AFUA_1G08910)"/>
    <property type="match status" value="1"/>
</dbReference>
<sequence>MKEKLALILVTAGLMFSCETMEEPSAVKLGEIKEVPFTDVHFTDEFWLPRMEINRTVSIPSAFHQCEINGRFDNFALAGGLIKGEHKGDFSFDDTDPYKIIEGASYSLAVKYDPKLDAYLDSVITLIAAAQEPDGYLTTCVTNKCTRLSGWWGSSRWEKINSHELYNSGHLYEAAVAHYQATQKRTLLDVAIKNADLVCQVFGPNEGQKHVPSGHPIVEMALVKLYSVTDDKKYLDMARYFVDETGRGTDGHRLSPYSQDHMPILEQEEIVGHAVRAGYLYSGVTDVASMQHDHKLFDAVNRVWDNMASKKLYIIGGIGSRAQGEGFGPDYELNNFNNYCETCASIANVYWNQRMFLATGESKYVDILERALYNGLIAGVSLSGDKFFYGNPLASDGGFERAPWFGCACCPGNVTRFMASVPGYAYAVNKKDIYVNLFVEGNSKIKVDNNEVELVQKTKYPWQGEVEIEVNPAAKEKFTMLVRIPGWAKGQPVPSDLYQYVDGAKPEVKISVNGQDAKKKIRGGYAVIEREWKAGDKISIHMDMPVRRVQAHKEVKYDEGLLSMERGPIVYGLESIDQKKDYLFDVVIPRDSKIESHFEKNLLNGVMVLEGNAYSVEKDSVNGNTIEKPFTFKAIPYSTWNNRGQGQLVVWTPETSQYAIPKPEPTIASQALQIGGWGFNDQFEPKSSDDINTPYHYWWLKAGTEESIGYKFQKPQKVSSVEVYWLAFEHYDVIYKAPESWKLLYKDGNAWKEVKNTSSYGTEIDKYNKVTFEPITTTELKLVAQLQRPKAEGASDENGPQVVDVGRKGYSGGVIEWKVNP</sequence>
<dbReference type="PROSITE" id="PS51257">
    <property type="entry name" value="PROKAR_LIPOPROTEIN"/>
    <property type="match status" value="1"/>
</dbReference>
<dbReference type="InterPro" id="IPR049046">
    <property type="entry name" value="Beta-AFase-like_GH127_middle"/>
</dbReference>
<dbReference type="RefSeq" id="WP_006798994.1">
    <property type="nucleotide sequence ID" value="NZ_GL891981.1"/>
</dbReference>
<feature type="domain" description="Non-reducing end beta-L-arabinofuranosidase-like GH127 C-terminal" evidence="3">
    <location>
        <begin position="546"/>
        <end position="653"/>
    </location>
</feature>
<dbReference type="InterPro" id="IPR008928">
    <property type="entry name" value="6-hairpin_glycosidase_sf"/>
</dbReference>
<reference evidence="4 5" key="1">
    <citation type="submission" date="2011-04" db="EMBL/GenBank/DDBJ databases">
        <title>The Genome Sequence of Dysgonomonas gadei ATCC BAA-286.</title>
        <authorList>
            <consortium name="The Broad Institute Genome Sequencing Platform"/>
            <person name="Earl A."/>
            <person name="Ward D."/>
            <person name="Feldgarden M."/>
            <person name="Gevers D."/>
            <person name="Pudlo N."/>
            <person name="Martens E."/>
            <person name="Allen-Vercoe E."/>
            <person name="Young S.K."/>
            <person name="Zeng Q."/>
            <person name="Gargeya S."/>
            <person name="Fitzgerald M."/>
            <person name="Haas B."/>
            <person name="Abouelleil A."/>
            <person name="Alvarado L."/>
            <person name="Arachchi H.M."/>
            <person name="Berlin A."/>
            <person name="Brown A."/>
            <person name="Chapman S.B."/>
            <person name="Chen Z."/>
            <person name="Dunbar C."/>
            <person name="Freedman E."/>
            <person name="Gearin G."/>
            <person name="Gellesch M."/>
            <person name="Goldberg J."/>
            <person name="Griggs A."/>
            <person name="Gujja S."/>
            <person name="Heiman D."/>
            <person name="Howarth C."/>
            <person name="Larson L."/>
            <person name="Lui A."/>
            <person name="MacDonald P.J.P."/>
            <person name="Mehta T."/>
            <person name="Montmayeur A."/>
            <person name="Murphy C."/>
            <person name="Neiman D."/>
            <person name="Pearson M."/>
            <person name="Priest M."/>
            <person name="Roberts A."/>
            <person name="Saif S."/>
            <person name="Shea T."/>
            <person name="Shenoy N."/>
            <person name="Sisk P."/>
            <person name="Stolte C."/>
            <person name="Sykes S."/>
            <person name="Yandava C."/>
            <person name="Wortman J."/>
            <person name="Nusbaum C."/>
            <person name="Birren B."/>
        </authorList>
    </citation>
    <scope>NUCLEOTIDE SEQUENCE [LARGE SCALE GENOMIC DNA]</scope>
    <source>
        <strain evidence="4 5">ATCC BAA-286</strain>
    </source>
</reference>
<name>F5IWL2_9BACT</name>
<evidence type="ECO:0000259" key="3">
    <source>
        <dbReference type="Pfam" id="PF20737"/>
    </source>
</evidence>
<dbReference type="STRING" id="742766.HMPREF9455_01479"/>
<dbReference type="InterPro" id="IPR049049">
    <property type="entry name" value="Beta-AFase-like_GH127_C"/>
</dbReference>
<evidence type="ECO:0000313" key="5">
    <source>
        <dbReference type="Proteomes" id="UP000004913"/>
    </source>
</evidence>
<proteinExistence type="predicted"/>
<feature type="domain" description="Non-reducing end beta-L-arabinofuranosidase-like GH127 catalytic" evidence="1">
    <location>
        <begin position="39"/>
        <end position="422"/>
    </location>
</feature>
<dbReference type="SUPFAM" id="SSF48208">
    <property type="entry name" value="Six-hairpin glycosidases"/>
    <property type="match status" value="1"/>
</dbReference>
<dbReference type="Gene3D" id="2.60.120.260">
    <property type="entry name" value="Galactose-binding domain-like"/>
    <property type="match status" value="1"/>
</dbReference>
<dbReference type="EMBL" id="ADLV01000018">
    <property type="protein sequence ID" value="EGK02209.1"/>
    <property type="molecule type" value="Genomic_DNA"/>
</dbReference>